<sequence length="254" mass="29085">MRSNLAALAVLVLLGGCVTHEYGYTPGRDADPEKELADNIRLAKAYIQEGYTVRAIEPLNRALELDRRSAEAYSVLAIVYQIEGDHEQARYNYERALSINSNASDIQHNFGSFLYRQQQYKEAISHLLVAAENIRYTRRSISFQVLGLCELKLGNEQKAEEYFLRAVRLERGLPVASLELAELYYNQRRYNEALGSYERFLEFAAQTSRSLLLGIRLARVFSDKDREASYALQLGRFFPGSEELAQYEEMKAND</sequence>
<dbReference type="RefSeq" id="WP_125018108.1">
    <property type="nucleotide sequence ID" value="NZ_QWEZ01000002.1"/>
</dbReference>
<gene>
    <name evidence="4" type="primary">pilW</name>
    <name evidence="4" type="ORF">D0544_16535</name>
</gene>
<organism evidence="4 5">
    <name type="scientific">Aestuariirhabdus litorea</name>
    <dbReference type="NCBI Taxonomy" id="2528527"/>
    <lineage>
        <taxon>Bacteria</taxon>
        <taxon>Pseudomonadati</taxon>
        <taxon>Pseudomonadota</taxon>
        <taxon>Gammaproteobacteria</taxon>
        <taxon>Oceanospirillales</taxon>
        <taxon>Aestuariirhabdaceae</taxon>
        <taxon>Aestuariirhabdus</taxon>
    </lineage>
</organism>
<reference evidence="4 5" key="2">
    <citation type="submission" date="2018-12" db="EMBL/GenBank/DDBJ databases">
        <title>Simiduia agarivorans gen. nov., sp. nov., a marine, agarolytic bacterium isolated from shallow coastal water from Keelung, Taiwan.</title>
        <authorList>
            <person name="Shieh W.Y."/>
        </authorList>
    </citation>
    <scope>NUCLEOTIDE SEQUENCE [LARGE SCALE GENOMIC DNA]</scope>
    <source>
        <strain evidence="4 5">GTF-13</strain>
    </source>
</reference>
<dbReference type="NCBIfam" id="TIGR02521">
    <property type="entry name" value="type_IV_pilW"/>
    <property type="match status" value="1"/>
</dbReference>
<evidence type="ECO:0000256" key="2">
    <source>
        <dbReference type="ARBA" id="ARBA00022803"/>
    </source>
</evidence>
<dbReference type="SUPFAM" id="SSF48452">
    <property type="entry name" value="TPR-like"/>
    <property type="match status" value="1"/>
</dbReference>
<dbReference type="SMART" id="SM00028">
    <property type="entry name" value="TPR"/>
    <property type="match status" value="4"/>
</dbReference>
<accession>A0A3P3VL03</accession>
<protein>
    <submittedName>
        <fullName evidence="4">Type IV pilus biogenesis/stability protein PilW</fullName>
    </submittedName>
</protein>
<dbReference type="Pfam" id="PF13181">
    <property type="entry name" value="TPR_8"/>
    <property type="match status" value="1"/>
</dbReference>
<dbReference type="PROSITE" id="PS51257">
    <property type="entry name" value="PROKAR_LIPOPROTEIN"/>
    <property type="match status" value="1"/>
</dbReference>
<reference evidence="4 5" key="1">
    <citation type="submission" date="2018-08" db="EMBL/GenBank/DDBJ databases">
        <authorList>
            <person name="Khan S.A."/>
        </authorList>
    </citation>
    <scope>NUCLEOTIDE SEQUENCE [LARGE SCALE GENOMIC DNA]</scope>
    <source>
        <strain evidence="4 5">GTF-13</strain>
    </source>
</reference>
<dbReference type="InterPro" id="IPR013105">
    <property type="entry name" value="TPR_2"/>
</dbReference>
<feature type="repeat" description="TPR" evidence="3">
    <location>
        <begin position="70"/>
        <end position="103"/>
    </location>
</feature>
<keyword evidence="5" id="KW-1185">Reference proteome</keyword>
<comment type="caution">
    <text evidence="4">The sequence shown here is derived from an EMBL/GenBank/DDBJ whole genome shotgun (WGS) entry which is preliminary data.</text>
</comment>
<evidence type="ECO:0000313" key="5">
    <source>
        <dbReference type="Proteomes" id="UP000280792"/>
    </source>
</evidence>
<dbReference type="AlphaFoldDB" id="A0A3P3VL03"/>
<dbReference type="InterPro" id="IPR011990">
    <property type="entry name" value="TPR-like_helical_dom_sf"/>
</dbReference>
<keyword evidence="2 3" id="KW-0802">TPR repeat</keyword>
<dbReference type="PANTHER" id="PTHR12558:SF13">
    <property type="entry name" value="CELL DIVISION CYCLE PROTEIN 27 HOMOLOG"/>
    <property type="match status" value="1"/>
</dbReference>
<dbReference type="InterPro" id="IPR019734">
    <property type="entry name" value="TPR_rpt"/>
</dbReference>
<dbReference type="EMBL" id="QWEZ01000002">
    <property type="protein sequence ID" value="RRJ83422.1"/>
    <property type="molecule type" value="Genomic_DNA"/>
</dbReference>
<evidence type="ECO:0000256" key="3">
    <source>
        <dbReference type="PROSITE-ProRule" id="PRU00339"/>
    </source>
</evidence>
<dbReference type="Gene3D" id="1.25.40.10">
    <property type="entry name" value="Tetratricopeptide repeat domain"/>
    <property type="match status" value="1"/>
</dbReference>
<dbReference type="PROSITE" id="PS50005">
    <property type="entry name" value="TPR"/>
    <property type="match status" value="1"/>
</dbReference>
<dbReference type="PANTHER" id="PTHR12558">
    <property type="entry name" value="CELL DIVISION CYCLE 16,23,27"/>
    <property type="match status" value="1"/>
</dbReference>
<dbReference type="Pfam" id="PF07719">
    <property type="entry name" value="TPR_2"/>
    <property type="match status" value="1"/>
</dbReference>
<name>A0A3P3VL03_9GAMM</name>
<evidence type="ECO:0000313" key="4">
    <source>
        <dbReference type="EMBL" id="RRJ83422.1"/>
    </source>
</evidence>
<proteinExistence type="predicted"/>
<dbReference type="InterPro" id="IPR013360">
    <property type="entry name" value="Pilus_4_PilW"/>
</dbReference>
<keyword evidence="1" id="KW-0677">Repeat</keyword>
<evidence type="ECO:0000256" key="1">
    <source>
        <dbReference type="ARBA" id="ARBA00022737"/>
    </source>
</evidence>
<dbReference type="Proteomes" id="UP000280792">
    <property type="component" value="Unassembled WGS sequence"/>
</dbReference>
<dbReference type="Pfam" id="PF13176">
    <property type="entry name" value="TPR_7"/>
    <property type="match status" value="1"/>
</dbReference>